<dbReference type="OrthoDB" id="674757at2"/>
<keyword evidence="2" id="KW-1185">Reference proteome</keyword>
<organism evidence="1 2">
    <name type="scientific">Chitinophaga solisilvae</name>
    <dbReference type="NCBI Taxonomy" id="1233460"/>
    <lineage>
        <taxon>Bacteria</taxon>
        <taxon>Pseudomonadati</taxon>
        <taxon>Bacteroidota</taxon>
        <taxon>Chitinophagia</taxon>
        <taxon>Chitinophagales</taxon>
        <taxon>Chitinophagaceae</taxon>
        <taxon>Chitinophaga</taxon>
    </lineage>
</organism>
<protein>
    <submittedName>
        <fullName evidence="1">Uncharacterized protein</fullName>
    </submittedName>
</protein>
<sequence length="151" mass="16754">MKYLFCLLLTGITILTSCTGKRPQDEHVRVVFDAGQLKFIASSLHPGQETISALYGNEAAYRLLSAGDKQATGAEIKLVTWRFHDNPQYTGSRINGALLRVETVHTVTPDSITYHLEGNPLPDKATAATRIQYILGYKPVQFPGQQIFSHH</sequence>
<reference evidence="1" key="1">
    <citation type="submission" date="2020-05" db="EMBL/GenBank/DDBJ databases">
        <title>Chitinophaga laudate sp. nov., isolated from a tropical peat swamp.</title>
        <authorList>
            <person name="Goh C.B.S."/>
            <person name="Lee M.S."/>
            <person name="Parimannan S."/>
            <person name="Pasbakhsh P."/>
            <person name="Yule C.M."/>
            <person name="Rajandas H."/>
            <person name="Loke S."/>
            <person name="Croft L."/>
            <person name="Tan J.B.L."/>
        </authorList>
    </citation>
    <scope>NUCLEOTIDE SEQUENCE</scope>
    <source>
        <strain evidence="1">Mgbs1</strain>
    </source>
</reference>
<gene>
    <name evidence="1" type="ORF">ECE50_015680</name>
</gene>
<dbReference type="AlphaFoldDB" id="A0A3S1D2H3"/>
<accession>A0A3S1D2H3</accession>
<dbReference type="PROSITE" id="PS51257">
    <property type="entry name" value="PROKAR_LIPOPROTEIN"/>
    <property type="match status" value="1"/>
</dbReference>
<dbReference type="EMBL" id="RIAR02000001">
    <property type="protein sequence ID" value="NSL88280.1"/>
    <property type="molecule type" value="Genomic_DNA"/>
</dbReference>
<comment type="caution">
    <text evidence="1">The sequence shown here is derived from an EMBL/GenBank/DDBJ whole genome shotgun (WGS) entry which is preliminary data.</text>
</comment>
<evidence type="ECO:0000313" key="2">
    <source>
        <dbReference type="Proteomes" id="UP000281028"/>
    </source>
</evidence>
<proteinExistence type="predicted"/>
<evidence type="ECO:0000313" key="1">
    <source>
        <dbReference type="EMBL" id="NSL88280.1"/>
    </source>
</evidence>
<dbReference type="Proteomes" id="UP000281028">
    <property type="component" value="Unassembled WGS sequence"/>
</dbReference>
<name>A0A3S1D2H3_9BACT</name>